<evidence type="ECO:0000259" key="1">
    <source>
        <dbReference type="PROSITE" id="PS51725"/>
    </source>
</evidence>
<dbReference type="STRING" id="1121284.SAMN05660493_01707"/>
<name>A0A1U7PTW5_9FLAO</name>
<dbReference type="OrthoDB" id="9806189at2"/>
<dbReference type="Pfam" id="PF03992">
    <property type="entry name" value="ABM"/>
    <property type="match status" value="1"/>
</dbReference>
<organism evidence="2 3">
    <name type="scientific">Epilithonimonas bovis DSM 19482</name>
    <dbReference type="NCBI Taxonomy" id="1121284"/>
    <lineage>
        <taxon>Bacteria</taxon>
        <taxon>Pseudomonadati</taxon>
        <taxon>Bacteroidota</taxon>
        <taxon>Flavobacteriia</taxon>
        <taxon>Flavobacteriales</taxon>
        <taxon>Weeksellaceae</taxon>
        <taxon>Chryseobacterium group</taxon>
        <taxon>Epilithonimonas</taxon>
    </lineage>
</organism>
<dbReference type="PANTHER" id="PTHR33336">
    <property type="entry name" value="QUINOL MONOOXYGENASE YGIN-RELATED"/>
    <property type="match status" value="1"/>
</dbReference>
<evidence type="ECO:0000313" key="3">
    <source>
        <dbReference type="Proteomes" id="UP000187261"/>
    </source>
</evidence>
<dbReference type="InterPro" id="IPR050744">
    <property type="entry name" value="AI-2_Isomerase_LsrG"/>
</dbReference>
<keyword evidence="2" id="KW-0503">Monooxygenase</keyword>
<sequence length="95" mass="11171">MSIYLTAILKSKKEKIKELKTILDDMVLNTRKESACEKYELQQCLDDETVFIFHEIWKNQEGLNAHNQQPYIKNFAEKVPDLLEKPAEIYLAKLV</sequence>
<dbReference type="PANTHER" id="PTHR33336:SF3">
    <property type="entry name" value="ABM DOMAIN-CONTAINING PROTEIN"/>
    <property type="match status" value="1"/>
</dbReference>
<dbReference type="InterPro" id="IPR011008">
    <property type="entry name" value="Dimeric_a/b-barrel"/>
</dbReference>
<dbReference type="GO" id="GO:0004497">
    <property type="term" value="F:monooxygenase activity"/>
    <property type="evidence" value="ECO:0007669"/>
    <property type="project" value="UniProtKB-KW"/>
</dbReference>
<dbReference type="EMBL" id="FTPU01000015">
    <property type="protein sequence ID" value="SIT97005.1"/>
    <property type="molecule type" value="Genomic_DNA"/>
</dbReference>
<dbReference type="SUPFAM" id="SSF54909">
    <property type="entry name" value="Dimeric alpha+beta barrel"/>
    <property type="match status" value="1"/>
</dbReference>
<dbReference type="Proteomes" id="UP000187261">
    <property type="component" value="Unassembled WGS sequence"/>
</dbReference>
<dbReference type="PROSITE" id="PS51725">
    <property type="entry name" value="ABM"/>
    <property type="match status" value="1"/>
</dbReference>
<proteinExistence type="predicted"/>
<evidence type="ECO:0000313" key="2">
    <source>
        <dbReference type="EMBL" id="SIT97005.1"/>
    </source>
</evidence>
<reference evidence="3" key="1">
    <citation type="submission" date="2016-10" db="EMBL/GenBank/DDBJ databases">
        <authorList>
            <person name="Varghese N."/>
            <person name="Submissions S."/>
        </authorList>
    </citation>
    <scope>NUCLEOTIDE SEQUENCE [LARGE SCALE GENOMIC DNA]</scope>
    <source>
        <strain evidence="3">DSM 19482</strain>
    </source>
</reference>
<protein>
    <submittedName>
        <fullName evidence="2">Quinol monooxygenase YgiN</fullName>
    </submittedName>
</protein>
<gene>
    <name evidence="2" type="ORF">SAMN05660493_01707</name>
</gene>
<dbReference type="InterPro" id="IPR007138">
    <property type="entry name" value="ABM_dom"/>
</dbReference>
<feature type="domain" description="ABM" evidence="1">
    <location>
        <begin position="3"/>
        <end position="91"/>
    </location>
</feature>
<dbReference type="Gene3D" id="3.30.70.100">
    <property type="match status" value="1"/>
</dbReference>
<dbReference type="AlphaFoldDB" id="A0A1U7PTW5"/>
<keyword evidence="3" id="KW-1185">Reference proteome</keyword>
<keyword evidence="2" id="KW-0560">Oxidoreductase</keyword>
<accession>A0A1U7PTW5</accession>
<dbReference type="RefSeq" id="WP_076783198.1">
    <property type="nucleotide sequence ID" value="NZ_FTPU01000015.1"/>
</dbReference>